<accession>A0A9Q1GH45</accession>
<dbReference type="EMBL" id="JAKOGI010003390">
    <property type="protein sequence ID" value="KAJ8420491.1"/>
    <property type="molecule type" value="Genomic_DNA"/>
</dbReference>
<name>A0A9Q1GH45_9CARY</name>
<dbReference type="PROSITE" id="PS51257">
    <property type="entry name" value="PROKAR_LIPOPROTEIN"/>
    <property type="match status" value="1"/>
</dbReference>
<dbReference type="PANTHER" id="PTHR10209">
    <property type="entry name" value="OXIDOREDUCTASE, 2OG-FE II OXYGENASE FAMILY PROTEIN"/>
    <property type="match status" value="1"/>
</dbReference>
<proteinExistence type="inferred from homology"/>
<evidence type="ECO:0000256" key="6">
    <source>
        <dbReference type="SAM" id="MobiDB-lite"/>
    </source>
</evidence>
<evidence type="ECO:0000256" key="2">
    <source>
        <dbReference type="ARBA" id="ARBA00022723"/>
    </source>
</evidence>
<dbReference type="GO" id="GO:0046872">
    <property type="term" value="F:metal ion binding"/>
    <property type="evidence" value="ECO:0007669"/>
    <property type="project" value="UniProtKB-KW"/>
</dbReference>
<comment type="caution">
    <text evidence="8">The sequence shown here is derived from an EMBL/GenBank/DDBJ whole genome shotgun (WGS) entry which is preliminary data.</text>
</comment>
<dbReference type="InterPro" id="IPR027443">
    <property type="entry name" value="IPNS-like_sf"/>
</dbReference>
<sequence length="323" mass="36076">MKKIVKHATQTSTQHHLSIQNLAILSCLYYPSERKMAPTTDYDRKGELEAFDETKMGVKGLVDAGVTKLPRIFVNDQPPSPKATDGGPQPERHIPVIDLAGIVGGGPERRKEIIKTVSDTLAEWGLSTTGSPNPCWMIEGSRRFYNLDPAAKKPYYNRTIDTTRKFQYLSNFYLYTGHVTNWRDSIMAVMEPTPAAEEFPECFRDVTMEFGEAVKKLGHTFMELISEGMGLKPNHLKEMDCAEEVFLLTHYYPPCPQPELAVGINKHADNDILTILLQDEVGGLQVLHNDLWYDVPHIPGALVINTGDLLQASIPILIKGIAS</sequence>
<gene>
    <name evidence="8" type="ORF">Cgig2_013414</name>
</gene>
<keyword evidence="2 5" id="KW-0479">Metal-binding</keyword>
<protein>
    <recommendedName>
        <fullName evidence="7">Fe2OG dioxygenase domain-containing protein</fullName>
    </recommendedName>
</protein>
<keyword evidence="4 5" id="KW-0408">Iron</keyword>
<dbReference type="SUPFAM" id="SSF51197">
    <property type="entry name" value="Clavaminate synthase-like"/>
    <property type="match status" value="1"/>
</dbReference>
<dbReference type="Proteomes" id="UP001153076">
    <property type="component" value="Unassembled WGS sequence"/>
</dbReference>
<dbReference type="OrthoDB" id="288590at2759"/>
<evidence type="ECO:0000313" key="9">
    <source>
        <dbReference type="Proteomes" id="UP001153076"/>
    </source>
</evidence>
<evidence type="ECO:0000259" key="7">
    <source>
        <dbReference type="PROSITE" id="PS51471"/>
    </source>
</evidence>
<dbReference type="InterPro" id="IPR005123">
    <property type="entry name" value="Oxoglu/Fe-dep_dioxygenase_dom"/>
</dbReference>
<dbReference type="PROSITE" id="PS51471">
    <property type="entry name" value="FE2OG_OXY"/>
    <property type="match status" value="1"/>
</dbReference>
<evidence type="ECO:0000256" key="1">
    <source>
        <dbReference type="ARBA" id="ARBA00008056"/>
    </source>
</evidence>
<evidence type="ECO:0000256" key="5">
    <source>
        <dbReference type="RuleBase" id="RU003682"/>
    </source>
</evidence>
<keyword evidence="3 5" id="KW-0560">Oxidoreductase</keyword>
<reference evidence="8" key="1">
    <citation type="submission" date="2022-04" db="EMBL/GenBank/DDBJ databases">
        <title>Carnegiea gigantea Genome sequencing and assembly v2.</title>
        <authorList>
            <person name="Copetti D."/>
            <person name="Sanderson M.J."/>
            <person name="Burquez A."/>
            <person name="Wojciechowski M.F."/>
        </authorList>
    </citation>
    <scope>NUCLEOTIDE SEQUENCE</scope>
    <source>
        <strain evidence="8">SGP5-SGP5p</strain>
        <tissue evidence="8">Aerial part</tissue>
    </source>
</reference>
<dbReference type="AlphaFoldDB" id="A0A9Q1GH45"/>
<organism evidence="8 9">
    <name type="scientific">Carnegiea gigantea</name>
    <dbReference type="NCBI Taxonomy" id="171969"/>
    <lineage>
        <taxon>Eukaryota</taxon>
        <taxon>Viridiplantae</taxon>
        <taxon>Streptophyta</taxon>
        <taxon>Embryophyta</taxon>
        <taxon>Tracheophyta</taxon>
        <taxon>Spermatophyta</taxon>
        <taxon>Magnoliopsida</taxon>
        <taxon>eudicotyledons</taxon>
        <taxon>Gunneridae</taxon>
        <taxon>Pentapetalae</taxon>
        <taxon>Caryophyllales</taxon>
        <taxon>Cactineae</taxon>
        <taxon>Cactaceae</taxon>
        <taxon>Cactoideae</taxon>
        <taxon>Echinocereeae</taxon>
        <taxon>Carnegiea</taxon>
    </lineage>
</organism>
<dbReference type="Pfam" id="PF03171">
    <property type="entry name" value="2OG-FeII_Oxy"/>
    <property type="match status" value="1"/>
</dbReference>
<dbReference type="PANTHER" id="PTHR10209:SF884">
    <property type="entry name" value="1-AMINOCYCLOPROPANE-1-CARBOXYLATE OXIDASE HOMOLOG 1-LIKE"/>
    <property type="match status" value="1"/>
</dbReference>
<evidence type="ECO:0000256" key="4">
    <source>
        <dbReference type="ARBA" id="ARBA00023004"/>
    </source>
</evidence>
<dbReference type="InterPro" id="IPR044861">
    <property type="entry name" value="IPNS-like_FE2OG_OXY"/>
</dbReference>
<dbReference type="Gene3D" id="2.60.120.330">
    <property type="entry name" value="B-lactam Antibiotic, Isopenicillin N Synthase, Chain"/>
    <property type="match status" value="1"/>
</dbReference>
<evidence type="ECO:0000313" key="8">
    <source>
        <dbReference type="EMBL" id="KAJ8420491.1"/>
    </source>
</evidence>
<keyword evidence="9" id="KW-1185">Reference proteome</keyword>
<feature type="region of interest" description="Disordered" evidence="6">
    <location>
        <begin position="73"/>
        <end position="92"/>
    </location>
</feature>
<evidence type="ECO:0000256" key="3">
    <source>
        <dbReference type="ARBA" id="ARBA00023002"/>
    </source>
</evidence>
<comment type="similarity">
    <text evidence="1 5">Belongs to the iron/ascorbate-dependent oxidoreductase family.</text>
</comment>
<dbReference type="GO" id="GO:0051213">
    <property type="term" value="F:dioxygenase activity"/>
    <property type="evidence" value="ECO:0007669"/>
    <property type="project" value="UniProtKB-ARBA"/>
</dbReference>
<feature type="domain" description="Fe2OG dioxygenase" evidence="7">
    <location>
        <begin position="241"/>
        <end position="323"/>
    </location>
</feature>